<dbReference type="InParanoid" id="K1VIL5"/>
<proteinExistence type="predicted"/>
<evidence type="ECO:0000256" key="1">
    <source>
        <dbReference type="SAM" id="MobiDB-lite"/>
    </source>
</evidence>
<reference evidence="2 3" key="1">
    <citation type="journal article" date="2012" name="Eukaryot. Cell">
        <title>Genome sequence of the Trichosporon asahii environmental strain CBS 8904.</title>
        <authorList>
            <person name="Yang R.Y."/>
            <person name="Li H.T."/>
            <person name="Zhu H."/>
            <person name="Zhou G.P."/>
            <person name="Wang M."/>
            <person name="Wang L."/>
        </authorList>
    </citation>
    <scope>NUCLEOTIDE SEQUENCE [LARGE SCALE GENOMIC DNA]</scope>
    <source>
        <strain evidence="2 3">CBS 8904</strain>
    </source>
</reference>
<dbReference type="Proteomes" id="UP000006757">
    <property type="component" value="Unassembled WGS sequence"/>
</dbReference>
<feature type="region of interest" description="Disordered" evidence="1">
    <location>
        <begin position="171"/>
        <end position="197"/>
    </location>
</feature>
<dbReference type="HOGENOM" id="CLU_727997_0_0_1"/>
<comment type="caution">
    <text evidence="2">The sequence shown here is derived from an EMBL/GenBank/DDBJ whole genome shotgun (WGS) entry which is preliminary data.</text>
</comment>
<sequence length="446" mass="47940">MRRQGVRVVELDPAVRALNYASGIKDACDVVSMSRSRPGSVESNCTDGGDEAGSELVISAASTVSSEKPTDRQTYLELAYGLKSFKARAGHLVYCRRRAACRRVRKTLSGKVEKLEQLALPVPEAWLEKHPALDGRTLYLYPRQAHRRPRAFSTALFTPRSLGPVACWRATREGSSEPAQAQRTDGAYGDHGEPVDSHALVAAPDDQDDHGKPLTESALALADAELAEWAPSAPTLLCEQETPLSYEGDLIDCGDADTRTDGAYGDHGEPVDSHALVAAPDDQDDHGKPLTESALALADAELAEWAPSAPTLLCEQETPLSYEGDLIDCGDADDPLRAIVGSGVGQGTESANDSARPESAISAPSSFGTVINPEADEDQENRKLREEVAESYAPRKSNSPRSTSNSSQSMISCASTSSNHRRGFCRWRTKYRIFPQSLTAPLGSST</sequence>
<gene>
    <name evidence="2" type="ORF">A1Q2_06725</name>
</gene>
<accession>K1VIL5</accession>
<dbReference type="EMBL" id="AMBO01000378">
    <property type="protein sequence ID" value="EKC98971.1"/>
    <property type="molecule type" value="Genomic_DNA"/>
</dbReference>
<feature type="compositionally biased region" description="Low complexity" evidence="1">
    <location>
        <begin position="394"/>
        <end position="409"/>
    </location>
</feature>
<evidence type="ECO:0000313" key="2">
    <source>
        <dbReference type="EMBL" id="EKC98971.1"/>
    </source>
</evidence>
<evidence type="ECO:0000313" key="3">
    <source>
        <dbReference type="Proteomes" id="UP000006757"/>
    </source>
</evidence>
<keyword evidence="3" id="KW-1185">Reference proteome</keyword>
<protein>
    <submittedName>
        <fullName evidence="2">Uncharacterized protein</fullName>
    </submittedName>
</protein>
<feature type="region of interest" description="Disordered" evidence="1">
    <location>
        <begin position="338"/>
        <end position="414"/>
    </location>
</feature>
<name>K1VIL5_TRIAC</name>
<organism evidence="2 3">
    <name type="scientific">Trichosporon asahii var. asahii (strain CBS 8904)</name>
    <name type="common">Yeast</name>
    <dbReference type="NCBI Taxonomy" id="1220162"/>
    <lineage>
        <taxon>Eukaryota</taxon>
        <taxon>Fungi</taxon>
        <taxon>Dikarya</taxon>
        <taxon>Basidiomycota</taxon>
        <taxon>Agaricomycotina</taxon>
        <taxon>Tremellomycetes</taxon>
        <taxon>Trichosporonales</taxon>
        <taxon>Trichosporonaceae</taxon>
        <taxon>Trichosporon</taxon>
    </lineage>
</organism>
<dbReference type="AlphaFoldDB" id="K1VIL5"/>